<keyword evidence="21" id="KW-1185">Reference proteome</keyword>
<keyword evidence="7" id="KW-0597">Phosphoprotein</keyword>
<evidence type="ECO:0000256" key="1">
    <source>
        <dbReference type="ARBA" id="ARBA00000707"/>
    </source>
</evidence>
<keyword evidence="5" id="KW-1003">Cell membrane</keyword>
<evidence type="ECO:0000256" key="5">
    <source>
        <dbReference type="ARBA" id="ARBA00022475"/>
    </source>
</evidence>
<dbReference type="GO" id="GO:0006508">
    <property type="term" value="P:proteolysis"/>
    <property type="evidence" value="ECO:0007669"/>
    <property type="project" value="UniProtKB-KW"/>
</dbReference>
<feature type="region of interest" description="Disordered" evidence="18">
    <location>
        <begin position="30"/>
        <end position="83"/>
    </location>
</feature>
<dbReference type="Pfam" id="PF02099">
    <property type="entry name" value="Josephin"/>
    <property type="match status" value="1"/>
</dbReference>
<keyword evidence="10" id="KW-0378">Hydrolase</keyword>
<dbReference type="PANTHER" id="PTHR13291">
    <property type="entry name" value="JOSEPHIN 1, 2"/>
    <property type="match status" value="1"/>
</dbReference>
<evidence type="ECO:0000256" key="7">
    <source>
        <dbReference type="ARBA" id="ARBA00022553"/>
    </source>
</evidence>
<dbReference type="EC" id="3.4.19.12" evidence="4"/>
<dbReference type="GO" id="GO:0016579">
    <property type="term" value="P:protein deubiquitination"/>
    <property type="evidence" value="ECO:0007669"/>
    <property type="project" value="InterPro"/>
</dbReference>
<keyword evidence="8" id="KW-0645">Protease</keyword>
<evidence type="ECO:0000256" key="14">
    <source>
        <dbReference type="ARBA" id="ARBA00038710"/>
    </source>
</evidence>
<accession>A0A3P8X472</accession>
<evidence type="ECO:0000256" key="4">
    <source>
        <dbReference type="ARBA" id="ARBA00012759"/>
    </source>
</evidence>
<feature type="compositionally biased region" description="Basic and acidic residues" evidence="18">
    <location>
        <begin position="47"/>
        <end position="57"/>
    </location>
</feature>
<reference evidence="20" key="2">
    <citation type="submission" date="2025-05" db="UniProtKB">
        <authorList>
            <consortium name="Ensembl"/>
        </authorList>
    </citation>
    <scope>IDENTIFICATION</scope>
</reference>
<dbReference type="PROSITE" id="PS50957">
    <property type="entry name" value="JOSEPHIN"/>
    <property type="match status" value="1"/>
</dbReference>
<organism evidence="20 21">
    <name type="scientific">Cynoglossus semilaevis</name>
    <name type="common">Tongue sole</name>
    <dbReference type="NCBI Taxonomy" id="244447"/>
    <lineage>
        <taxon>Eukaryota</taxon>
        <taxon>Metazoa</taxon>
        <taxon>Chordata</taxon>
        <taxon>Craniata</taxon>
        <taxon>Vertebrata</taxon>
        <taxon>Euteleostomi</taxon>
        <taxon>Actinopterygii</taxon>
        <taxon>Neopterygii</taxon>
        <taxon>Teleostei</taxon>
        <taxon>Neoteleostei</taxon>
        <taxon>Acanthomorphata</taxon>
        <taxon>Carangaria</taxon>
        <taxon>Pleuronectiformes</taxon>
        <taxon>Pleuronectoidei</taxon>
        <taxon>Cynoglossidae</taxon>
        <taxon>Cynoglossinae</taxon>
        <taxon>Cynoglossus</taxon>
    </lineage>
</organism>
<dbReference type="PANTHER" id="PTHR13291:SF1">
    <property type="entry name" value="JOSEPHIN-1"/>
    <property type="match status" value="1"/>
</dbReference>
<evidence type="ECO:0000256" key="16">
    <source>
        <dbReference type="ARBA" id="ARBA00042189"/>
    </source>
</evidence>
<dbReference type="STRING" id="244447.ENSCSEP00000031875"/>
<dbReference type="Proteomes" id="UP000265120">
    <property type="component" value="Chromosome 8"/>
</dbReference>
<evidence type="ECO:0000256" key="9">
    <source>
        <dbReference type="ARBA" id="ARBA00022786"/>
    </source>
</evidence>
<evidence type="ECO:0000313" key="21">
    <source>
        <dbReference type="Proteomes" id="UP000265120"/>
    </source>
</evidence>
<evidence type="ECO:0000256" key="6">
    <source>
        <dbReference type="ARBA" id="ARBA00022490"/>
    </source>
</evidence>
<comment type="catalytic activity">
    <reaction evidence="1">
        <text>Thiol-dependent hydrolysis of ester, thioester, amide, peptide and isopeptide bonds formed by the C-terminal Gly of ubiquitin (a 76-residue protein attached to proteins as an intracellular targeting signal).</text>
        <dbReference type="EC" id="3.4.19.12"/>
    </reaction>
</comment>
<keyword evidence="9" id="KW-0833">Ubl conjugation pathway</keyword>
<evidence type="ECO:0000259" key="19">
    <source>
        <dbReference type="PROSITE" id="PS50957"/>
    </source>
</evidence>
<dbReference type="GO" id="GO:0005886">
    <property type="term" value="C:plasma membrane"/>
    <property type="evidence" value="ECO:0007669"/>
    <property type="project" value="UniProtKB-SubCell"/>
</dbReference>
<dbReference type="AlphaFoldDB" id="A0A3P8X472"/>
<feature type="compositionally biased region" description="Low complexity" evidence="18">
    <location>
        <begin position="58"/>
        <end position="74"/>
    </location>
</feature>
<evidence type="ECO:0000256" key="10">
    <source>
        <dbReference type="ARBA" id="ARBA00022801"/>
    </source>
</evidence>
<evidence type="ECO:0000256" key="15">
    <source>
        <dbReference type="ARBA" id="ARBA00040589"/>
    </source>
</evidence>
<dbReference type="Ensembl" id="ENSCSET00000032291.1">
    <property type="protein sequence ID" value="ENSCSEP00000031880.1"/>
    <property type="gene ID" value="ENSCSEG00000020444.1"/>
</dbReference>
<evidence type="ECO:0000256" key="2">
    <source>
        <dbReference type="ARBA" id="ARBA00004236"/>
    </source>
</evidence>
<evidence type="ECO:0000256" key="17">
    <source>
        <dbReference type="PROSITE-ProRule" id="PRU00331"/>
    </source>
</evidence>
<dbReference type="InterPro" id="IPR040053">
    <property type="entry name" value="JOSD1/2"/>
</dbReference>
<dbReference type="Ensembl" id="ENSCSET00000032286.1">
    <property type="protein sequence ID" value="ENSCSEP00000031875.1"/>
    <property type="gene ID" value="ENSCSEG00000020444.1"/>
</dbReference>
<dbReference type="Gene3D" id="3.90.70.40">
    <property type="match status" value="1"/>
</dbReference>
<keyword evidence="11" id="KW-0832">Ubl conjugation</keyword>
<comment type="subcellular location">
    <subcellularLocation>
        <location evidence="2">Cell membrane</location>
    </subcellularLocation>
    <subcellularLocation>
        <location evidence="3">Cytoplasm</location>
    </subcellularLocation>
</comment>
<keyword evidence="12" id="KW-0472">Membrane</keyword>
<proteinExistence type="predicted"/>
<dbReference type="GO" id="GO:1904888">
    <property type="term" value="P:cranial skeletal system development"/>
    <property type="evidence" value="ECO:0007669"/>
    <property type="project" value="Ensembl"/>
</dbReference>
<evidence type="ECO:0000313" key="20">
    <source>
        <dbReference type="Ensembl" id="ENSCSEP00000031875.1"/>
    </source>
</evidence>
<comment type="function">
    <text evidence="13">Deubiquitinates monoubiquitinated probes (in vitro). When ubiquitinated, cleaves 'Lys-63'-linked and 'Lys-48'-linked poly-ubiquitin chains (in vitro), hence may act as a deubiquitinating enzyme. May increase macropinocytosis and suppress clathrin- and caveolae-mediated endocytosis. May enhance membrane dynamics and cell motility independently of its catalytic activity.</text>
</comment>
<dbReference type="GO" id="GO:0005737">
    <property type="term" value="C:cytoplasm"/>
    <property type="evidence" value="ECO:0007669"/>
    <property type="project" value="UniProtKB-SubCell"/>
</dbReference>
<feature type="domain" description="Josephin" evidence="19">
    <location>
        <begin position="83"/>
        <end position="165"/>
    </location>
</feature>
<evidence type="ECO:0000256" key="3">
    <source>
        <dbReference type="ARBA" id="ARBA00004496"/>
    </source>
</evidence>
<comment type="caution">
    <text evidence="17">Lacks conserved residue(s) required for the propagation of feature annotation.</text>
</comment>
<comment type="subunit">
    <text evidence="14">Interacts with beta-actin/ACTB.</text>
</comment>
<dbReference type="GeneTree" id="ENSGT00390000009228"/>
<reference evidence="20 21" key="1">
    <citation type="journal article" date="2014" name="Nat. Genet.">
        <title>Whole-genome sequence of a flatfish provides insights into ZW sex chromosome evolution and adaptation to a benthic lifestyle.</title>
        <authorList>
            <person name="Chen S."/>
            <person name="Zhang G."/>
            <person name="Shao C."/>
            <person name="Huang Q."/>
            <person name="Liu G."/>
            <person name="Zhang P."/>
            <person name="Song W."/>
            <person name="An N."/>
            <person name="Chalopin D."/>
            <person name="Volff J.N."/>
            <person name="Hong Y."/>
            <person name="Li Q."/>
            <person name="Sha Z."/>
            <person name="Zhou H."/>
            <person name="Xie M."/>
            <person name="Yu Q."/>
            <person name="Liu Y."/>
            <person name="Xiang H."/>
            <person name="Wang N."/>
            <person name="Wu K."/>
            <person name="Yang C."/>
            <person name="Zhou Q."/>
            <person name="Liao X."/>
            <person name="Yang L."/>
            <person name="Hu Q."/>
            <person name="Zhang J."/>
            <person name="Meng L."/>
            <person name="Jin L."/>
            <person name="Tian Y."/>
            <person name="Lian J."/>
            <person name="Yang J."/>
            <person name="Miao G."/>
            <person name="Liu S."/>
            <person name="Liang Z."/>
            <person name="Yan F."/>
            <person name="Li Y."/>
            <person name="Sun B."/>
            <person name="Zhang H."/>
            <person name="Zhang J."/>
            <person name="Zhu Y."/>
            <person name="Du M."/>
            <person name="Zhao Y."/>
            <person name="Schartl M."/>
            <person name="Tang Q."/>
            <person name="Wang J."/>
        </authorList>
    </citation>
    <scope>NUCLEOTIDE SEQUENCE</scope>
</reference>
<evidence type="ECO:0000256" key="18">
    <source>
        <dbReference type="SAM" id="MobiDB-lite"/>
    </source>
</evidence>
<dbReference type="SMART" id="SM01246">
    <property type="entry name" value="Josephin"/>
    <property type="match status" value="1"/>
</dbReference>
<evidence type="ECO:0000256" key="8">
    <source>
        <dbReference type="ARBA" id="ARBA00022670"/>
    </source>
</evidence>
<protein>
    <recommendedName>
        <fullName evidence="15">Josephin-1</fullName>
        <ecNumber evidence="4">3.4.19.12</ecNumber>
    </recommendedName>
    <alternativeName>
        <fullName evidence="16">Josephin domain-containing protein 1</fullName>
    </alternativeName>
</protein>
<keyword evidence="6" id="KW-0963">Cytoplasm</keyword>
<evidence type="ECO:0000256" key="12">
    <source>
        <dbReference type="ARBA" id="ARBA00023136"/>
    </source>
</evidence>
<evidence type="ECO:0000256" key="13">
    <source>
        <dbReference type="ARBA" id="ARBA00037708"/>
    </source>
</evidence>
<dbReference type="GO" id="GO:0004843">
    <property type="term" value="F:cysteine-type deubiquitinase activity"/>
    <property type="evidence" value="ECO:0007669"/>
    <property type="project" value="UniProtKB-EC"/>
</dbReference>
<evidence type="ECO:0000256" key="11">
    <source>
        <dbReference type="ARBA" id="ARBA00022843"/>
    </source>
</evidence>
<sequence length="308" mass="35134">MGSALYLSDEWKGKGRGGLQELGCMPWKVSKQKIGGEGGGGEVMVGAEERRCRDPRDSQQQQDLSSSSSSLTQSAPPHSSLTPPVIYHEKQRRELCALHALNNVFQDGTAFSRDTLQEIYQRLSPSTLVTPHKKSMLGNGNYDVNVIMAALQTRGFEAVWWDKRRYLKKICMFTFFCSNYSMFELHSFYCVFKVGSYTELDLKTCLNQSGTTGATPLLSRLLLWSERPPWSCLMFSTHFKCLTENNKWRPADQSKQTKIRPEPNMSYTGERGKTINFALDQSFLFDFYCFFIVHQSALTPHLTKRKKI</sequence>
<dbReference type="InterPro" id="IPR006155">
    <property type="entry name" value="Josephin"/>
</dbReference>
<name>A0A3P8X472_CYNSE</name>